<evidence type="ECO:0000313" key="3">
    <source>
        <dbReference type="Proteomes" id="UP001221757"/>
    </source>
</evidence>
<protein>
    <submittedName>
        <fullName evidence="2">Uncharacterized protein</fullName>
    </submittedName>
</protein>
<evidence type="ECO:0000256" key="1">
    <source>
        <dbReference type="SAM" id="MobiDB-lite"/>
    </source>
</evidence>
<dbReference type="AlphaFoldDB" id="A0AAD7H098"/>
<evidence type="ECO:0000313" key="2">
    <source>
        <dbReference type="EMBL" id="KAJ7708930.1"/>
    </source>
</evidence>
<reference evidence="2" key="1">
    <citation type="submission" date="2023-03" db="EMBL/GenBank/DDBJ databases">
        <title>Massive genome expansion in bonnet fungi (Mycena s.s.) driven by repeated elements and novel gene families across ecological guilds.</title>
        <authorList>
            <consortium name="Lawrence Berkeley National Laboratory"/>
            <person name="Harder C.B."/>
            <person name="Miyauchi S."/>
            <person name="Viragh M."/>
            <person name="Kuo A."/>
            <person name="Thoen E."/>
            <person name="Andreopoulos B."/>
            <person name="Lu D."/>
            <person name="Skrede I."/>
            <person name="Drula E."/>
            <person name="Henrissat B."/>
            <person name="Morin E."/>
            <person name="Kohler A."/>
            <person name="Barry K."/>
            <person name="LaButti K."/>
            <person name="Morin E."/>
            <person name="Salamov A."/>
            <person name="Lipzen A."/>
            <person name="Mereny Z."/>
            <person name="Hegedus B."/>
            <person name="Baldrian P."/>
            <person name="Stursova M."/>
            <person name="Weitz H."/>
            <person name="Taylor A."/>
            <person name="Grigoriev I.V."/>
            <person name="Nagy L.G."/>
            <person name="Martin F."/>
            <person name="Kauserud H."/>
        </authorList>
    </citation>
    <scope>NUCLEOTIDE SEQUENCE</scope>
    <source>
        <strain evidence="2">CBHHK067</strain>
    </source>
</reference>
<name>A0AAD7H098_MYCRO</name>
<gene>
    <name evidence="2" type="ORF">B0H17DRAFT_1031269</name>
</gene>
<dbReference type="EMBL" id="JARKIE010000003">
    <property type="protein sequence ID" value="KAJ7708930.1"/>
    <property type="molecule type" value="Genomic_DNA"/>
</dbReference>
<keyword evidence="3" id="KW-1185">Reference proteome</keyword>
<proteinExistence type="predicted"/>
<dbReference type="Proteomes" id="UP001221757">
    <property type="component" value="Unassembled WGS sequence"/>
</dbReference>
<sequence>MEAIFESLQREFCPPLDSSLLAALLADIDLDDAPVDANPQIAALRSTLIELAAHADESQGLDDFSCSDETSSVPDFCTSTTTTTTSDFSGAPFNSPLAFLQAALPHIPRERLVQAVETAADEPDMWELISFLLSEETARELSERDLDAGELAPLDGVWAPVPASKKGKPKKKPARAATIALTDVRQQQHHRPVLARSRTDIVDDPWTQLASLASHLAALLPPHPPTLFQSFFHAPAHAHTPYAALCAALASIAPPPTAEAEAETTTSSALFHLLDALLPAYPLLPPAHLVADAELALAAAHGRPEDAFELVRVLRDLDAGALGGVYHAPAPASPVSLPSPLPFALAAPLPTGPAPTPPPPNLKLKPPLPPSASAAPGGWQPVPVRLHRCVH</sequence>
<comment type="caution">
    <text evidence="2">The sequence shown here is derived from an EMBL/GenBank/DDBJ whole genome shotgun (WGS) entry which is preliminary data.</text>
</comment>
<accession>A0AAD7H098</accession>
<feature type="compositionally biased region" description="Pro residues" evidence="1">
    <location>
        <begin position="350"/>
        <end position="370"/>
    </location>
</feature>
<feature type="region of interest" description="Disordered" evidence="1">
    <location>
        <begin position="348"/>
        <end position="379"/>
    </location>
</feature>
<organism evidence="2 3">
    <name type="scientific">Mycena rosella</name>
    <name type="common">Pink bonnet</name>
    <name type="synonym">Agaricus rosellus</name>
    <dbReference type="NCBI Taxonomy" id="1033263"/>
    <lineage>
        <taxon>Eukaryota</taxon>
        <taxon>Fungi</taxon>
        <taxon>Dikarya</taxon>
        <taxon>Basidiomycota</taxon>
        <taxon>Agaricomycotina</taxon>
        <taxon>Agaricomycetes</taxon>
        <taxon>Agaricomycetidae</taxon>
        <taxon>Agaricales</taxon>
        <taxon>Marasmiineae</taxon>
        <taxon>Mycenaceae</taxon>
        <taxon>Mycena</taxon>
    </lineage>
</organism>